<dbReference type="AlphaFoldDB" id="A0A2N9B9E6"/>
<evidence type="ECO:0000313" key="2">
    <source>
        <dbReference type="Proteomes" id="UP000235464"/>
    </source>
</evidence>
<keyword evidence="2" id="KW-1185">Reference proteome</keyword>
<reference evidence="2" key="1">
    <citation type="submission" date="2017-11" db="EMBL/GenBank/DDBJ databases">
        <authorList>
            <person name="Wibberg D."/>
        </authorList>
    </citation>
    <scope>NUCLEOTIDE SEQUENCE [LARGE SCALE GENOMIC DNA]</scope>
</reference>
<sequence>MTGPRTRLPAPVEIDLDDKGRLTLPGSDVPVPAGRVAEHLARSLAVPRWATDIHVYVHGWQTAPSSATRTAQRLLRHSLDLYEAAPERYPGLKAGYRPWCVVVRWPSSSLPTLKGYRRIRDRAHAMSADGTGHAPYVLGHLLGYLDTERTDPTGPAVLANRHGQYLHLVGHSFGGRFLCEAVQRAAEKPPVLGWSTPHDPRRPFTVDSALIFQMAAPRDAFVRYFDTLFPRDGRPGAPLRGPLALTHSRWDRATGFWHLRAEKAPGIGHSGAGAAPVPQFTTRLLPTSEVYEQATLDHRLVNVDADWLYRGSRRTRLHPSGAHSDFLRPESAHLLLTLAERSR</sequence>
<evidence type="ECO:0000313" key="1">
    <source>
        <dbReference type="EMBL" id="SOR79969.1"/>
    </source>
</evidence>
<protein>
    <recommendedName>
        <fullName evidence="3">Alpha/beta hydrolase family protein</fullName>
    </recommendedName>
</protein>
<accession>A0A2N9B9E6</accession>
<dbReference type="Proteomes" id="UP000235464">
    <property type="component" value="Chromosome I"/>
</dbReference>
<evidence type="ECO:0008006" key="3">
    <source>
        <dbReference type="Google" id="ProtNLM"/>
    </source>
</evidence>
<dbReference type="RefSeq" id="WP_010043490.1">
    <property type="nucleotide sequence ID" value="NZ_LT962942.1"/>
</dbReference>
<proteinExistence type="predicted"/>
<organism evidence="1 2">
    <name type="scientific">Streptomyces chartreusis NRRL 3882</name>
    <dbReference type="NCBI Taxonomy" id="1079985"/>
    <lineage>
        <taxon>Bacteria</taxon>
        <taxon>Bacillati</taxon>
        <taxon>Actinomycetota</taxon>
        <taxon>Actinomycetes</taxon>
        <taxon>Kitasatosporales</taxon>
        <taxon>Streptomycetaceae</taxon>
        <taxon>Streptomyces</taxon>
    </lineage>
</organism>
<dbReference type="EMBL" id="LT963352">
    <property type="protein sequence ID" value="SOR79969.1"/>
    <property type="molecule type" value="Genomic_DNA"/>
</dbReference>
<gene>
    <name evidence="1" type="ORF">SCNRRL3882_3428</name>
</gene>
<name>A0A2N9B9E6_STRCX</name>